<keyword evidence="2" id="KW-1185">Reference proteome</keyword>
<comment type="caution">
    <text evidence="1">The sequence shown here is derived from an EMBL/GenBank/DDBJ whole genome shotgun (WGS) entry which is preliminary data.</text>
</comment>
<evidence type="ECO:0000313" key="2">
    <source>
        <dbReference type="Proteomes" id="UP000798662"/>
    </source>
</evidence>
<proteinExistence type="predicted"/>
<reference evidence="1" key="1">
    <citation type="submission" date="2019-11" db="EMBL/GenBank/DDBJ databases">
        <title>Nori genome reveals adaptations in red seaweeds to the harsh intertidal environment.</title>
        <authorList>
            <person name="Wang D."/>
            <person name="Mao Y."/>
        </authorList>
    </citation>
    <scope>NUCLEOTIDE SEQUENCE</scope>
    <source>
        <tissue evidence="1">Gametophyte</tissue>
    </source>
</reference>
<gene>
    <name evidence="1" type="ORF">I4F81_004017</name>
</gene>
<evidence type="ECO:0000313" key="1">
    <source>
        <dbReference type="EMBL" id="KAK1861433.1"/>
    </source>
</evidence>
<dbReference type="EMBL" id="CM020618">
    <property type="protein sequence ID" value="KAK1861433.1"/>
    <property type="molecule type" value="Genomic_DNA"/>
</dbReference>
<dbReference type="Proteomes" id="UP000798662">
    <property type="component" value="Chromosome 1"/>
</dbReference>
<name>A0ACC3BV05_PYRYE</name>
<protein>
    <submittedName>
        <fullName evidence="1">Uncharacterized protein</fullName>
    </submittedName>
</protein>
<accession>A0ACC3BV05</accession>
<sequence>MDSRTRTDLPPELLARVFTAIFESAVPAPPSSVPYPSALDVEAEEAAGAPPLVRPRGWAGAAGAAGACRVLRAAFVEAMWGVELDPAVGRWQDIPLDGGDALYRSRRQARTDATIGRGVGMAAVVGRLTALRSLRLRLDGVTTRTLVRLFPHLDRLGLACFDVDSAVSAFLEGLLRRVALHTLVLDALPGHSPPGSLVRALRHAVALPTRLRHDLPLPPEDVTALAAGGLPGVLALHLSRDVDVAAAAALSGCASLRSLFLEYGDHPPCRRLSPAAAAALMTPRLEHLHLHSSGLGAAASTAVLTAAALVVPPAVDADAHLLQRGRGGGGRRGGGGALPAAAYGSEPHR</sequence>
<organism evidence="1 2">
    <name type="scientific">Pyropia yezoensis</name>
    <name type="common">Susabi-nori</name>
    <name type="synonym">Porphyra yezoensis</name>
    <dbReference type="NCBI Taxonomy" id="2788"/>
    <lineage>
        <taxon>Eukaryota</taxon>
        <taxon>Rhodophyta</taxon>
        <taxon>Bangiophyceae</taxon>
        <taxon>Bangiales</taxon>
        <taxon>Bangiaceae</taxon>
        <taxon>Pyropia</taxon>
    </lineage>
</organism>